<feature type="compositionally biased region" description="Basic and acidic residues" evidence="1">
    <location>
        <begin position="375"/>
        <end position="390"/>
    </location>
</feature>
<comment type="caution">
    <text evidence="2">The sequence shown here is derived from an EMBL/GenBank/DDBJ whole genome shotgun (WGS) entry which is preliminary data.</text>
</comment>
<organism evidence="2 3">
    <name type="scientific">Leucosporidium creatinivorum</name>
    <dbReference type="NCBI Taxonomy" id="106004"/>
    <lineage>
        <taxon>Eukaryota</taxon>
        <taxon>Fungi</taxon>
        <taxon>Dikarya</taxon>
        <taxon>Basidiomycota</taxon>
        <taxon>Pucciniomycotina</taxon>
        <taxon>Microbotryomycetes</taxon>
        <taxon>Leucosporidiales</taxon>
        <taxon>Leucosporidium</taxon>
    </lineage>
</organism>
<name>A0A1Y2CPR7_9BASI</name>
<feature type="compositionally biased region" description="Low complexity" evidence="1">
    <location>
        <begin position="268"/>
        <end position="281"/>
    </location>
</feature>
<dbReference type="OrthoDB" id="10679292at2759"/>
<protein>
    <submittedName>
        <fullName evidence="2">Uncharacterized protein</fullName>
    </submittedName>
</protein>
<dbReference type="EMBL" id="MCGR01000113">
    <property type="protein sequence ID" value="ORY48834.1"/>
    <property type="molecule type" value="Genomic_DNA"/>
</dbReference>
<accession>A0A1Y2CPR7</accession>
<reference evidence="2 3" key="1">
    <citation type="submission" date="2016-07" db="EMBL/GenBank/DDBJ databases">
        <title>Pervasive Adenine N6-methylation of Active Genes in Fungi.</title>
        <authorList>
            <consortium name="DOE Joint Genome Institute"/>
            <person name="Mondo S.J."/>
            <person name="Dannebaum R.O."/>
            <person name="Kuo R.C."/>
            <person name="Labutti K."/>
            <person name="Haridas S."/>
            <person name="Kuo A."/>
            <person name="Salamov A."/>
            <person name="Ahrendt S.R."/>
            <person name="Lipzen A."/>
            <person name="Sullivan W."/>
            <person name="Andreopoulos W.B."/>
            <person name="Clum A."/>
            <person name="Lindquist E."/>
            <person name="Daum C."/>
            <person name="Ramamoorthy G.K."/>
            <person name="Gryganskyi A."/>
            <person name="Culley D."/>
            <person name="Magnuson J.K."/>
            <person name="James T.Y."/>
            <person name="O'Malley M.A."/>
            <person name="Stajich J.E."/>
            <person name="Spatafora J.W."/>
            <person name="Visel A."/>
            <person name="Grigoriev I.V."/>
        </authorList>
    </citation>
    <scope>NUCLEOTIDE SEQUENCE [LARGE SCALE GENOMIC DNA]</scope>
    <source>
        <strain evidence="2 3">62-1032</strain>
    </source>
</reference>
<dbReference type="AlphaFoldDB" id="A0A1Y2CPR7"/>
<sequence>MAAPIDKLWPQEGTVYRTKEDVLLACQLAALKAGFSALQLDTDVHRGLRWRRVRCGVQLNTGTCKRTLVRLELVDHEDELQGWRIVEAKKEQFEGSRHPKHIGTSKPLKLPQPALSCKVGDHFGEGQEMHLFEAALRISARQEGRYIFAYHGKPGQGTQGRFFACTEGRAACLFFVRLTDQDGRLIITQIDPNHSCTPRGIEPPGKKLASRMKHFSSIRLQAGLIGRRYAYGAPELHEEGSSTSGGQDIELDPPPLSKPSPFPLARNPSPSATGPSTTTLSHHGQLETNAERKERRRRERAQRTGVEETKEERAERRRLKKERKASTGKDKPKEVDERVKKQEKPASPAVKLGAETHRLAAVSPNAPSPTNSRPLKPDVKKKDQKVEKKEQKHVKPAVVESRAEKVKPRKQGKAAAEPIKNLPVPL</sequence>
<dbReference type="Proteomes" id="UP000193467">
    <property type="component" value="Unassembled WGS sequence"/>
</dbReference>
<gene>
    <name evidence="2" type="ORF">BCR35DRAFT_336117</name>
</gene>
<evidence type="ECO:0000313" key="2">
    <source>
        <dbReference type="EMBL" id="ORY48834.1"/>
    </source>
</evidence>
<keyword evidence="3" id="KW-1185">Reference proteome</keyword>
<feature type="compositionally biased region" description="Basic and acidic residues" evidence="1">
    <location>
        <begin position="324"/>
        <end position="344"/>
    </location>
</feature>
<proteinExistence type="predicted"/>
<feature type="region of interest" description="Disordered" evidence="1">
    <location>
        <begin position="236"/>
        <end position="426"/>
    </location>
</feature>
<feature type="compositionally biased region" description="Basic and acidic residues" evidence="1">
    <location>
        <begin position="301"/>
        <end position="315"/>
    </location>
</feature>
<evidence type="ECO:0000256" key="1">
    <source>
        <dbReference type="SAM" id="MobiDB-lite"/>
    </source>
</evidence>
<evidence type="ECO:0000313" key="3">
    <source>
        <dbReference type="Proteomes" id="UP000193467"/>
    </source>
</evidence>
<feature type="compositionally biased region" description="Pro residues" evidence="1">
    <location>
        <begin position="252"/>
        <end position="262"/>
    </location>
</feature>
<dbReference type="InParanoid" id="A0A1Y2CPR7"/>